<evidence type="ECO:0000313" key="1">
    <source>
        <dbReference type="EMBL" id="KTB32049.1"/>
    </source>
</evidence>
<gene>
    <name evidence="1" type="ORF">WG66_15373</name>
</gene>
<comment type="caution">
    <text evidence="1">The sequence shown here is derived from an EMBL/GenBank/DDBJ whole genome shotgun (WGS) entry which is preliminary data.</text>
</comment>
<dbReference type="EMBL" id="LATX01002265">
    <property type="protein sequence ID" value="KTB32049.1"/>
    <property type="molecule type" value="Genomic_DNA"/>
</dbReference>
<proteinExistence type="predicted"/>
<reference evidence="1 2" key="1">
    <citation type="submission" date="2015-12" db="EMBL/GenBank/DDBJ databases">
        <title>Draft genome sequence of Moniliophthora roreri, the causal agent of frosty pod rot of cacao.</title>
        <authorList>
            <person name="Aime M.C."/>
            <person name="Diaz-Valderrama J.R."/>
            <person name="Kijpornyongpan T."/>
            <person name="Phillips-Mora W."/>
        </authorList>
    </citation>
    <scope>NUCLEOTIDE SEQUENCE [LARGE SCALE GENOMIC DNA]</scope>
    <source>
        <strain evidence="1 2">MCA 2952</strain>
    </source>
</reference>
<organism evidence="1 2">
    <name type="scientific">Moniliophthora roreri</name>
    <name type="common">Frosty pod rot fungus</name>
    <name type="synonym">Monilia roreri</name>
    <dbReference type="NCBI Taxonomy" id="221103"/>
    <lineage>
        <taxon>Eukaryota</taxon>
        <taxon>Fungi</taxon>
        <taxon>Dikarya</taxon>
        <taxon>Basidiomycota</taxon>
        <taxon>Agaricomycotina</taxon>
        <taxon>Agaricomycetes</taxon>
        <taxon>Agaricomycetidae</taxon>
        <taxon>Agaricales</taxon>
        <taxon>Marasmiineae</taxon>
        <taxon>Marasmiaceae</taxon>
        <taxon>Moniliophthora</taxon>
    </lineage>
</organism>
<accession>A0A0W0F708</accession>
<dbReference type="AlphaFoldDB" id="A0A0W0F708"/>
<protein>
    <submittedName>
        <fullName evidence="1">Uncharacterized protein</fullName>
    </submittedName>
</protein>
<evidence type="ECO:0000313" key="2">
    <source>
        <dbReference type="Proteomes" id="UP000054988"/>
    </source>
</evidence>
<sequence>MHRSSPKAPRYVNAASLDGSAVHRAMKYYQLVRRRRTTLPRRSGLGNAEHALSEWNCYIPIPLRKGRVRRNKAEQFRKN</sequence>
<dbReference type="Proteomes" id="UP000054988">
    <property type="component" value="Unassembled WGS sequence"/>
</dbReference>
<name>A0A0W0F708_MONRR</name>